<dbReference type="InterPro" id="IPR014730">
    <property type="entry name" value="ETF_a/b_N"/>
</dbReference>
<feature type="domain" description="Electron transfer flavoprotein alpha/beta-subunit N-terminal" evidence="10">
    <location>
        <begin position="6"/>
        <end position="190"/>
    </location>
</feature>
<evidence type="ECO:0000256" key="6">
    <source>
        <dbReference type="ARBA" id="ARBA00025649"/>
    </source>
</evidence>
<dbReference type="AlphaFoldDB" id="A0A2T3KUB9"/>
<dbReference type="PIRSF" id="PIRSF000089">
    <property type="entry name" value="Electra_flavoP_a"/>
    <property type="match status" value="1"/>
</dbReference>
<organism evidence="11 12">
    <name type="scientific">Photobacterium leiognathi subsp. mandapamensis</name>
    <name type="common">Photobacterium mandapamensis</name>
    <dbReference type="NCBI Taxonomy" id="48408"/>
    <lineage>
        <taxon>Bacteria</taxon>
        <taxon>Pseudomonadati</taxon>
        <taxon>Pseudomonadota</taxon>
        <taxon>Gammaproteobacteria</taxon>
        <taxon>Vibrionales</taxon>
        <taxon>Vibrionaceae</taxon>
        <taxon>Photobacterium</taxon>
    </lineage>
</organism>
<evidence type="ECO:0000256" key="5">
    <source>
        <dbReference type="ARBA" id="ARBA00022982"/>
    </source>
</evidence>
<dbReference type="FunFam" id="3.40.50.1220:FF:000001">
    <property type="entry name" value="Electron transfer flavoprotein, alpha subunit"/>
    <property type="match status" value="1"/>
</dbReference>
<proteinExistence type="inferred from homology"/>
<sequence length="318" mass="33757">MDSTKVLIIAEHDQVNVSIATRKAITAAHSLKQYSDNVTISVLVAGCDCANAAEQAAYLDGVEQVLVADNTCYQYSLADNIAKLVADIASQYTHLFISSSTQGKDLLPRIAAKLNVEQLSDVMGFTSLHSVVRPIYAGNAIAEVSSSDPYIVSTIRAASFDACNSSDSRAEIVHLDKAFESTSTRFVELQASKSERPELANANIVVAGGRGVASKEGFVLIEQLADVLGGAVGASRAAVDADYISNDHQVGQTGKIISPDLYIAAGISGAIQHIAGIKDAKVIVAINKDPDATIFHHADYGLVGDLFELIPEFIQKYE</sequence>
<evidence type="ECO:0000259" key="10">
    <source>
        <dbReference type="SMART" id="SM00893"/>
    </source>
</evidence>
<keyword evidence="5" id="KW-0249">Electron transport</keyword>
<dbReference type="PANTHER" id="PTHR43153">
    <property type="entry name" value="ELECTRON TRANSFER FLAVOPROTEIN ALPHA"/>
    <property type="match status" value="1"/>
</dbReference>
<name>A0A2T3KUB9_PHOLD</name>
<dbReference type="InterPro" id="IPR014731">
    <property type="entry name" value="ETF_asu_C"/>
</dbReference>
<evidence type="ECO:0000313" key="12">
    <source>
        <dbReference type="Proteomes" id="UP000240530"/>
    </source>
</evidence>
<dbReference type="Pfam" id="PF00766">
    <property type="entry name" value="ETF_alpha"/>
    <property type="match status" value="1"/>
</dbReference>
<dbReference type="GO" id="GO:0050660">
    <property type="term" value="F:flavin adenine dinucleotide binding"/>
    <property type="evidence" value="ECO:0007669"/>
    <property type="project" value="InterPro"/>
</dbReference>
<evidence type="ECO:0000256" key="4">
    <source>
        <dbReference type="ARBA" id="ARBA00022827"/>
    </source>
</evidence>
<dbReference type="InterPro" id="IPR033947">
    <property type="entry name" value="ETF_alpha_N"/>
</dbReference>
<dbReference type="RefSeq" id="WP_107185158.1">
    <property type="nucleotide sequence ID" value="NZ_JAWQGC010000001.1"/>
</dbReference>
<comment type="function">
    <text evidence="6">The electron transfer flavoprotein serves as a specific electron acceptor for other dehydrogenases. It transfers the electrons to the main respiratory chain via ETF-ubiquinone oxidoreductase (ETF dehydrogenase).</text>
</comment>
<evidence type="ECO:0000256" key="9">
    <source>
        <dbReference type="PIRSR" id="PIRSR000089-1"/>
    </source>
</evidence>
<feature type="binding site" evidence="9">
    <location>
        <begin position="266"/>
        <end position="273"/>
    </location>
    <ligand>
        <name>FAD</name>
        <dbReference type="ChEBI" id="CHEBI:57692"/>
    </ligand>
</feature>
<keyword evidence="4 9" id="KW-0274">FAD</keyword>
<dbReference type="EMBL" id="PYNS01000012">
    <property type="protein sequence ID" value="PSV10365.1"/>
    <property type="molecule type" value="Genomic_DNA"/>
</dbReference>
<dbReference type="SUPFAM" id="SSF52402">
    <property type="entry name" value="Adenine nucleotide alpha hydrolases-like"/>
    <property type="match status" value="1"/>
</dbReference>
<dbReference type="PROSITE" id="PS00696">
    <property type="entry name" value="ETF_ALPHA"/>
    <property type="match status" value="1"/>
</dbReference>
<dbReference type="SMART" id="SM00893">
    <property type="entry name" value="ETF"/>
    <property type="match status" value="1"/>
</dbReference>
<dbReference type="InterPro" id="IPR018206">
    <property type="entry name" value="ETF_asu_C_CS"/>
</dbReference>
<dbReference type="GO" id="GO:0009055">
    <property type="term" value="F:electron transfer activity"/>
    <property type="evidence" value="ECO:0007669"/>
    <property type="project" value="InterPro"/>
</dbReference>
<evidence type="ECO:0000313" key="11">
    <source>
        <dbReference type="EMBL" id="PSV10365.1"/>
    </source>
</evidence>
<feature type="binding site" evidence="9">
    <location>
        <position position="287"/>
    </location>
    <ligand>
        <name>FAD</name>
        <dbReference type="ChEBI" id="CHEBI:57692"/>
    </ligand>
</feature>
<evidence type="ECO:0000256" key="8">
    <source>
        <dbReference type="ARBA" id="ARBA00079299"/>
    </source>
</evidence>
<comment type="caution">
    <text evidence="11">The sequence shown here is derived from an EMBL/GenBank/DDBJ whole genome shotgun (WGS) entry which is preliminary data.</text>
</comment>
<evidence type="ECO:0000256" key="3">
    <source>
        <dbReference type="ARBA" id="ARBA00022630"/>
    </source>
</evidence>
<dbReference type="SUPFAM" id="SSF52467">
    <property type="entry name" value="DHS-like NAD/FAD-binding domain"/>
    <property type="match status" value="1"/>
</dbReference>
<feature type="binding site" evidence="9">
    <location>
        <begin position="249"/>
        <end position="253"/>
    </location>
    <ligand>
        <name>FAD</name>
        <dbReference type="ChEBI" id="CHEBI:57692"/>
    </ligand>
</feature>
<keyword evidence="3" id="KW-0285">Flavoprotein</keyword>
<dbReference type="InterPro" id="IPR029035">
    <property type="entry name" value="DHS-like_NAD/FAD-binding_dom"/>
</dbReference>
<evidence type="ECO:0000256" key="2">
    <source>
        <dbReference type="ARBA" id="ARBA00022448"/>
    </source>
</evidence>
<dbReference type="InterPro" id="IPR001308">
    <property type="entry name" value="ETF_a/FixB"/>
</dbReference>
<dbReference type="Gene3D" id="3.40.50.1220">
    <property type="entry name" value="TPP-binding domain"/>
    <property type="match status" value="1"/>
</dbReference>
<dbReference type="InterPro" id="IPR014729">
    <property type="entry name" value="Rossmann-like_a/b/a_fold"/>
</dbReference>
<gene>
    <name evidence="11" type="ORF">C0W93_11620</name>
</gene>
<comment type="cofactor">
    <cofactor evidence="9">
        <name>FAD</name>
        <dbReference type="ChEBI" id="CHEBI:57692"/>
    </cofactor>
    <text evidence="9">Binds 1 FAD per dimer.</text>
</comment>
<keyword evidence="2" id="KW-0813">Transport</keyword>
<accession>A0A2T3KUB9</accession>
<dbReference type="PANTHER" id="PTHR43153:SF1">
    <property type="entry name" value="ELECTRON TRANSFER FLAVOPROTEIN SUBUNIT ALPHA, MITOCHONDRIAL"/>
    <property type="match status" value="1"/>
</dbReference>
<dbReference type="Proteomes" id="UP000240530">
    <property type="component" value="Unassembled WGS sequence"/>
</dbReference>
<feature type="binding site" evidence="9">
    <location>
        <position position="210"/>
    </location>
    <ligand>
        <name>FAD</name>
        <dbReference type="ChEBI" id="CHEBI:57692"/>
    </ligand>
</feature>
<dbReference type="GO" id="GO:0033539">
    <property type="term" value="P:fatty acid beta-oxidation using acyl-CoA dehydrogenase"/>
    <property type="evidence" value="ECO:0007669"/>
    <property type="project" value="TreeGrafter"/>
</dbReference>
<reference evidence="11 12" key="1">
    <citation type="submission" date="2018-03" db="EMBL/GenBank/DDBJ databases">
        <title>Whole genome sequencing of Histamine producing bacteria.</title>
        <authorList>
            <person name="Butler K."/>
        </authorList>
    </citation>
    <scope>NUCLEOTIDE SEQUENCE [LARGE SCALE GENOMIC DNA]</scope>
    <source>
        <strain evidence="11 12">Res.4.1</strain>
    </source>
</reference>
<comment type="similarity">
    <text evidence="1">Belongs to the ETF alpha-subunit/FixB family.</text>
</comment>
<dbReference type="Gene3D" id="3.40.50.620">
    <property type="entry name" value="HUPs"/>
    <property type="match status" value="1"/>
</dbReference>
<evidence type="ECO:0000256" key="1">
    <source>
        <dbReference type="ARBA" id="ARBA00005817"/>
    </source>
</evidence>
<dbReference type="CDD" id="cd01715">
    <property type="entry name" value="ETF_alpha"/>
    <property type="match status" value="1"/>
</dbReference>
<evidence type="ECO:0000256" key="7">
    <source>
        <dbReference type="ARBA" id="ARBA00068674"/>
    </source>
</evidence>
<feature type="binding site" evidence="9">
    <location>
        <begin position="235"/>
        <end position="236"/>
    </location>
    <ligand>
        <name>FAD</name>
        <dbReference type="ChEBI" id="CHEBI:57692"/>
    </ligand>
</feature>
<protein>
    <recommendedName>
        <fullName evidence="7">Electron transfer flavoprotein subunit alpha</fullName>
    </recommendedName>
    <alternativeName>
        <fullName evidence="8">Electron transfer flavoprotein large subunit</fullName>
    </alternativeName>
</protein>
<dbReference type="Pfam" id="PF01012">
    <property type="entry name" value="ETF"/>
    <property type="match status" value="1"/>
</dbReference>